<evidence type="ECO:0000313" key="2">
    <source>
        <dbReference type="EMBL" id="EPE26271.1"/>
    </source>
</evidence>
<keyword evidence="3" id="KW-1185">Reference proteome</keyword>
<dbReference type="KEGG" id="glz:GLAREA_02183"/>
<accession>S3D2M7</accession>
<feature type="region of interest" description="Disordered" evidence="1">
    <location>
        <begin position="1"/>
        <end position="95"/>
    </location>
</feature>
<reference evidence="2 3" key="1">
    <citation type="journal article" date="2013" name="BMC Genomics">
        <title>Genomics-driven discovery of the pneumocandin biosynthetic gene cluster in the fungus Glarea lozoyensis.</title>
        <authorList>
            <person name="Chen L."/>
            <person name="Yue Q."/>
            <person name="Zhang X."/>
            <person name="Xiang M."/>
            <person name="Wang C."/>
            <person name="Li S."/>
            <person name="Che Y."/>
            <person name="Ortiz-Lopez F.J."/>
            <person name="Bills G.F."/>
            <person name="Liu X."/>
            <person name="An Z."/>
        </authorList>
    </citation>
    <scope>NUCLEOTIDE SEQUENCE [LARGE SCALE GENOMIC DNA]</scope>
    <source>
        <strain evidence="3">ATCC 20868 / MF5171</strain>
    </source>
</reference>
<name>S3D2M7_GLAL2</name>
<dbReference type="AlphaFoldDB" id="S3D2M7"/>
<evidence type="ECO:0000313" key="3">
    <source>
        <dbReference type="Proteomes" id="UP000016922"/>
    </source>
</evidence>
<gene>
    <name evidence="2" type="ORF">GLAREA_02183</name>
</gene>
<proteinExistence type="predicted"/>
<sequence>MANIITQDNLDAFLDPNWEDESSNPPTSPPPREAIVQAPKSEMMVSRKTTEKPLPPFLTPGASPSSSSSQLPSSHASSLMNPNSPPINHPHSLILSTSTHPGSLRDYLINHGALTLEQIMQLTAEKFPVMSEKDVVRVMNTDIARGYLKSVYLNGRGMGWGRFLWVWV</sequence>
<dbReference type="EMBL" id="KE145371">
    <property type="protein sequence ID" value="EPE26271.1"/>
    <property type="molecule type" value="Genomic_DNA"/>
</dbReference>
<dbReference type="RefSeq" id="XP_008087590.1">
    <property type="nucleotide sequence ID" value="XM_008089399.1"/>
</dbReference>
<dbReference type="HOGENOM" id="CLU_1586641_0_0_1"/>
<evidence type="ECO:0000256" key="1">
    <source>
        <dbReference type="SAM" id="MobiDB-lite"/>
    </source>
</evidence>
<dbReference type="GeneID" id="19461241"/>
<feature type="compositionally biased region" description="Low complexity" evidence="1">
    <location>
        <begin position="62"/>
        <end position="82"/>
    </location>
</feature>
<dbReference type="Proteomes" id="UP000016922">
    <property type="component" value="Unassembled WGS sequence"/>
</dbReference>
<protein>
    <submittedName>
        <fullName evidence="2">Uncharacterized protein</fullName>
    </submittedName>
</protein>
<organism evidence="2 3">
    <name type="scientific">Glarea lozoyensis (strain ATCC 20868 / MF5171)</name>
    <dbReference type="NCBI Taxonomy" id="1116229"/>
    <lineage>
        <taxon>Eukaryota</taxon>
        <taxon>Fungi</taxon>
        <taxon>Dikarya</taxon>
        <taxon>Ascomycota</taxon>
        <taxon>Pezizomycotina</taxon>
        <taxon>Leotiomycetes</taxon>
        <taxon>Helotiales</taxon>
        <taxon>Helotiaceae</taxon>
        <taxon>Glarea</taxon>
    </lineage>
</organism>